<keyword evidence="4" id="KW-1185">Reference proteome</keyword>
<evidence type="ECO:0000313" key="3">
    <source>
        <dbReference type="EMBL" id="MPC90300.1"/>
    </source>
</evidence>
<keyword evidence="2" id="KW-1133">Transmembrane helix</keyword>
<organism evidence="3 4">
    <name type="scientific">Portunus trituberculatus</name>
    <name type="common">Swimming crab</name>
    <name type="synonym">Neptunus trituberculatus</name>
    <dbReference type="NCBI Taxonomy" id="210409"/>
    <lineage>
        <taxon>Eukaryota</taxon>
        <taxon>Metazoa</taxon>
        <taxon>Ecdysozoa</taxon>
        <taxon>Arthropoda</taxon>
        <taxon>Crustacea</taxon>
        <taxon>Multicrustacea</taxon>
        <taxon>Malacostraca</taxon>
        <taxon>Eumalacostraca</taxon>
        <taxon>Eucarida</taxon>
        <taxon>Decapoda</taxon>
        <taxon>Pleocyemata</taxon>
        <taxon>Brachyura</taxon>
        <taxon>Eubrachyura</taxon>
        <taxon>Portunoidea</taxon>
        <taxon>Portunidae</taxon>
        <taxon>Portuninae</taxon>
        <taxon>Portunus</taxon>
    </lineage>
</organism>
<protein>
    <submittedName>
        <fullName evidence="3">Uncharacterized protein</fullName>
    </submittedName>
</protein>
<evidence type="ECO:0000313" key="4">
    <source>
        <dbReference type="Proteomes" id="UP000324222"/>
    </source>
</evidence>
<evidence type="ECO:0000256" key="1">
    <source>
        <dbReference type="SAM" id="MobiDB-lite"/>
    </source>
</evidence>
<keyword evidence="2" id="KW-0812">Transmembrane</keyword>
<proteinExistence type="predicted"/>
<reference evidence="3 4" key="1">
    <citation type="submission" date="2019-05" db="EMBL/GenBank/DDBJ databases">
        <title>Another draft genome of Portunus trituberculatus and its Hox gene families provides insights of decapod evolution.</title>
        <authorList>
            <person name="Jeong J.-H."/>
            <person name="Song I."/>
            <person name="Kim S."/>
            <person name="Choi T."/>
            <person name="Kim D."/>
            <person name="Ryu S."/>
            <person name="Kim W."/>
        </authorList>
    </citation>
    <scope>NUCLEOTIDE SEQUENCE [LARGE SCALE GENOMIC DNA]</scope>
    <source>
        <tissue evidence="3">Muscle</tissue>
    </source>
</reference>
<comment type="caution">
    <text evidence="3">The sequence shown here is derived from an EMBL/GenBank/DDBJ whole genome shotgun (WGS) entry which is preliminary data.</text>
</comment>
<dbReference type="Proteomes" id="UP000324222">
    <property type="component" value="Unassembled WGS sequence"/>
</dbReference>
<evidence type="ECO:0000256" key="2">
    <source>
        <dbReference type="SAM" id="Phobius"/>
    </source>
</evidence>
<feature type="region of interest" description="Disordered" evidence="1">
    <location>
        <begin position="1"/>
        <end position="31"/>
    </location>
</feature>
<sequence length="70" mass="7553">MNKRKAKPLIDSDSDEEGQSGSGSGSDIDSVTSGVSVVCLVGVVVLLDFRRYRWGRGEWAQLPNLTQLAT</sequence>
<feature type="transmembrane region" description="Helical" evidence="2">
    <location>
        <begin position="31"/>
        <end position="49"/>
    </location>
</feature>
<dbReference type="EMBL" id="VSRR010083901">
    <property type="protein sequence ID" value="MPC90300.1"/>
    <property type="molecule type" value="Genomic_DNA"/>
</dbReference>
<keyword evidence="2" id="KW-0472">Membrane</keyword>
<dbReference type="AlphaFoldDB" id="A0A5B7J0J0"/>
<accession>A0A5B7J0J0</accession>
<name>A0A5B7J0J0_PORTR</name>
<gene>
    <name evidence="3" type="ORF">E2C01_085278</name>
</gene>